<dbReference type="InterPro" id="IPR051013">
    <property type="entry name" value="MBL_superfamily_lactonases"/>
</dbReference>
<keyword evidence="4 7" id="KW-0378">Hydrolase</keyword>
<sequence length="265" mass="28432">MSTSLRHYACGRTSHNLAQMFRGSASERRQFPSGVFLFDAGPDRRVLFDTGYATGAWNTGLRGAAYRRLLPPVVTDADDIAVQLEADGVDPATITHVVLSHLHPDHIGGVRRFRDARFILTAGQQQTLAAPRLREGLLPGLLPEWFPGADTMILAPDDFTTLSVGSAVLRVFDLFGDGSYRIVDLPGHAAGHVGALVEGCVLIAADAAWGADLIADIPQMRTVPRAVQHDYTAYVRTGEVLAAVADAGIRVVCSHDPVTSIELLA</sequence>
<dbReference type="Gene3D" id="3.60.15.10">
    <property type="entry name" value="Ribonuclease Z/Hydroxyacylglutathione hydrolase-like"/>
    <property type="match status" value="1"/>
</dbReference>
<dbReference type="Pfam" id="PF00753">
    <property type="entry name" value="Lactamase_B"/>
    <property type="match status" value="1"/>
</dbReference>
<feature type="domain" description="Metallo-beta-lactamase" evidence="6">
    <location>
        <begin position="32"/>
        <end position="255"/>
    </location>
</feature>
<accession>A0A1R4IUR2</accession>
<keyword evidence="5" id="KW-0862">Zinc</keyword>
<evidence type="ECO:0000313" key="7">
    <source>
        <dbReference type="EMBL" id="SJN23454.1"/>
    </source>
</evidence>
<keyword evidence="3" id="KW-0479">Metal-binding</keyword>
<dbReference type="GO" id="GO:0046872">
    <property type="term" value="F:metal ion binding"/>
    <property type="evidence" value="ECO:0007669"/>
    <property type="project" value="UniProtKB-KW"/>
</dbReference>
<proteinExistence type="inferred from homology"/>
<dbReference type="OrthoDB" id="3196337at2"/>
<keyword evidence="8" id="KW-1185">Reference proteome</keyword>
<protein>
    <submittedName>
        <fullName evidence="7">Metal-dependent hydrolase</fullName>
    </submittedName>
</protein>
<dbReference type="SMART" id="SM00849">
    <property type="entry name" value="Lactamase_B"/>
    <property type="match status" value="1"/>
</dbReference>
<dbReference type="InterPro" id="IPR001279">
    <property type="entry name" value="Metallo-B-lactamas"/>
</dbReference>
<dbReference type="PANTHER" id="PTHR42978">
    <property type="entry name" value="QUORUM-QUENCHING LACTONASE YTNP-RELATED-RELATED"/>
    <property type="match status" value="1"/>
</dbReference>
<reference evidence="7 8" key="1">
    <citation type="submission" date="2017-02" db="EMBL/GenBank/DDBJ databases">
        <authorList>
            <person name="Peterson S.W."/>
        </authorList>
    </citation>
    <scope>NUCLEOTIDE SEQUENCE [LARGE SCALE GENOMIC DNA]</scope>
    <source>
        <strain evidence="7 8">B Mb 05.01</strain>
    </source>
</reference>
<evidence type="ECO:0000256" key="3">
    <source>
        <dbReference type="ARBA" id="ARBA00022723"/>
    </source>
</evidence>
<dbReference type="InterPro" id="IPR036866">
    <property type="entry name" value="RibonucZ/Hydroxyglut_hydro"/>
</dbReference>
<comment type="similarity">
    <text evidence="2">Belongs to the metallo-beta-lactamase superfamily.</text>
</comment>
<evidence type="ECO:0000313" key="8">
    <source>
        <dbReference type="Proteomes" id="UP000196320"/>
    </source>
</evidence>
<organism evidence="7 8">
    <name type="scientific">Microbacterium esteraromaticum</name>
    <dbReference type="NCBI Taxonomy" id="57043"/>
    <lineage>
        <taxon>Bacteria</taxon>
        <taxon>Bacillati</taxon>
        <taxon>Actinomycetota</taxon>
        <taxon>Actinomycetes</taxon>
        <taxon>Micrococcales</taxon>
        <taxon>Microbacteriaceae</taxon>
        <taxon>Microbacterium</taxon>
    </lineage>
</organism>
<dbReference type="CDD" id="cd07730">
    <property type="entry name" value="metallo-hydrolase-like_MBL-fold"/>
    <property type="match status" value="1"/>
</dbReference>
<dbReference type="GO" id="GO:0016787">
    <property type="term" value="F:hydrolase activity"/>
    <property type="evidence" value="ECO:0007669"/>
    <property type="project" value="UniProtKB-KW"/>
</dbReference>
<comment type="cofactor">
    <cofactor evidence="1">
        <name>Zn(2+)</name>
        <dbReference type="ChEBI" id="CHEBI:29105"/>
    </cofactor>
</comment>
<evidence type="ECO:0000256" key="1">
    <source>
        <dbReference type="ARBA" id="ARBA00001947"/>
    </source>
</evidence>
<gene>
    <name evidence="7" type="ORF">FM104_04035</name>
</gene>
<dbReference type="AlphaFoldDB" id="A0A1R4IUR2"/>
<dbReference type="RefSeq" id="WP_087130178.1">
    <property type="nucleotide sequence ID" value="NZ_FUKO01000012.1"/>
</dbReference>
<name>A0A1R4IUR2_9MICO</name>
<evidence type="ECO:0000256" key="5">
    <source>
        <dbReference type="ARBA" id="ARBA00022833"/>
    </source>
</evidence>
<dbReference type="Proteomes" id="UP000196320">
    <property type="component" value="Unassembled WGS sequence"/>
</dbReference>
<evidence type="ECO:0000256" key="2">
    <source>
        <dbReference type="ARBA" id="ARBA00007749"/>
    </source>
</evidence>
<evidence type="ECO:0000259" key="6">
    <source>
        <dbReference type="SMART" id="SM00849"/>
    </source>
</evidence>
<dbReference type="SUPFAM" id="SSF56281">
    <property type="entry name" value="Metallo-hydrolase/oxidoreductase"/>
    <property type="match status" value="1"/>
</dbReference>
<dbReference type="EMBL" id="FUKO01000012">
    <property type="protein sequence ID" value="SJN23454.1"/>
    <property type="molecule type" value="Genomic_DNA"/>
</dbReference>
<evidence type="ECO:0000256" key="4">
    <source>
        <dbReference type="ARBA" id="ARBA00022801"/>
    </source>
</evidence>
<dbReference type="PANTHER" id="PTHR42978:SF2">
    <property type="entry name" value="102 KBASES UNSTABLE REGION: FROM 1 TO 119443"/>
    <property type="match status" value="1"/>
</dbReference>